<reference evidence="1" key="1">
    <citation type="journal article" date="2021" name="Nat. Commun.">
        <title>Genetic determinants of endophytism in the Arabidopsis root mycobiome.</title>
        <authorList>
            <person name="Mesny F."/>
            <person name="Miyauchi S."/>
            <person name="Thiergart T."/>
            <person name="Pickel B."/>
            <person name="Atanasova L."/>
            <person name="Karlsson M."/>
            <person name="Huettel B."/>
            <person name="Barry K.W."/>
            <person name="Haridas S."/>
            <person name="Chen C."/>
            <person name="Bauer D."/>
            <person name="Andreopoulos W."/>
            <person name="Pangilinan J."/>
            <person name="LaButti K."/>
            <person name="Riley R."/>
            <person name="Lipzen A."/>
            <person name="Clum A."/>
            <person name="Drula E."/>
            <person name="Henrissat B."/>
            <person name="Kohler A."/>
            <person name="Grigoriev I.V."/>
            <person name="Martin F.M."/>
            <person name="Hacquard S."/>
        </authorList>
    </citation>
    <scope>NUCLEOTIDE SEQUENCE</scope>
    <source>
        <strain evidence="1">MPI-CAGE-CH-0235</strain>
    </source>
</reference>
<dbReference type="AlphaFoldDB" id="A0A8K0SCX7"/>
<sequence>MSLIRLVKPGGWIELSEYNTGPAPEDDTNGCAKLFEVMRELPNGMGCEPTPHRLLRGWFEQAGIVDMEDTEISILFENLTALPEKMQTMFDKEGGYYRVYTIWARK</sequence>
<dbReference type="OrthoDB" id="184880at2759"/>
<proteinExistence type="predicted"/>
<evidence type="ECO:0000313" key="1">
    <source>
        <dbReference type="EMBL" id="KAH7304166.1"/>
    </source>
</evidence>
<name>A0A8K0SCX7_9HYPO</name>
<protein>
    <submittedName>
        <fullName evidence="1">Uncharacterized protein</fullName>
    </submittedName>
</protein>
<keyword evidence="2" id="KW-1185">Reference proteome</keyword>
<dbReference type="Proteomes" id="UP000813444">
    <property type="component" value="Unassembled WGS sequence"/>
</dbReference>
<evidence type="ECO:0000313" key="2">
    <source>
        <dbReference type="Proteomes" id="UP000813444"/>
    </source>
</evidence>
<dbReference type="SUPFAM" id="SSF53335">
    <property type="entry name" value="S-adenosyl-L-methionine-dependent methyltransferases"/>
    <property type="match status" value="1"/>
</dbReference>
<accession>A0A8K0SCX7</accession>
<dbReference type="EMBL" id="JAGPNK010000025">
    <property type="protein sequence ID" value="KAH7304166.1"/>
    <property type="molecule type" value="Genomic_DNA"/>
</dbReference>
<organism evidence="1 2">
    <name type="scientific">Stachybotrys elegans</name>
    <dbReference type="NCBI Taxonomy" id="80388"/>
    <lineage>
        <taxon>Eukaryota</taxon>
        <taxon>Fungi</taxon>
        <taxon>Dikarya</taxon>
        <taxon>Ascomycota</taxon>
        <taxon>Pezizomycotina</taxon>
        <taxon>Sordariomycetes</taxon>
        <taxon>Hypocreomycetidae</taxon>
        <taxon>Hypocreales</taxon>
        <taxon>Stachybotryaceae</taxon>
        <taxon>Stachybotrys</taxon>
    </lineage>
</organism>
<comment type="caution">
    <text evidence="1">The sequence shown here is derived from an EMBL/GenBank/DDBJ whole genome shotgun (WGS) entry which is preliminary data.</text>
</comment>
<gene>
    <name evidence="1" type="ORF">B0I35DRAFT_495561</name>
</gene>
<dbReference type="InterPro" id="IPR029063">
    <property type="entry name" value="SAM-dependent_MTases_sf"/>
</dbReference>